<reference evidence="1 2" key="1">
    <citation type="journal article" date="2015" name="Microbes Environ.">
        <title>Distribution and evolution of nitrogen fixation genes in the phylum bacteroidetes.</title>
        <authorList>
            <person name="Inoue J."/>
            <person name="Oshima K."/>
            <person name="Suda W."/>
            <person name="Sakamoto M."/>
            <person name="Iino T."/>
            <person name="Noda S."/>
            <person name="Hongoh Y."/>
            <person name="Hattori M."/>
            <person name="Ohkuma M."/>
        </authorList>
    </citation>
    <scope>NUCLEOTIDE SEQUENCE [LARGE SCALE GENOMIC DNA]</scope>
    <source>
        <strain evidence="1 2">JCM 15093</strain>
    </source>
</reference>
<dbReference type="EMBL" id="BAJS01000025">
    <property type="protein sequence ID" value="GAK37625.1"/>
    <property type="molecule type" value="Genomic_DNA"/>
</dbReference>
<protein>
    <submittedName>
        <fullName evidence="1">V-type ATP synthase subunit C</fullName>
    </submittedName>
</protein>
<evidence type="ECO:0000313" key="2">
    <source>
        <dbReference type="Proteomes" id="UP000027601"/>
    </source>
</evidence>
<proteinExistence type="predicted"/>
<dbReference type="Pfam" id="PF10962">
    <property type="entry name" value="DUF2764"/>
    <property type="match status" value="1"/>
</dbReference>
<sequence length="280" mass="32885">MSKYYCLVAGLPDIHLEDTKLSYTVADFRTEIYPDLSSADKKLIDLFYLKFDNRNLIKLLNDKDAVTDNRGNYTGQELLDLITQVRDGVNEESLAYPTYLIDFISYYYSENNDDNAAVQEDYLSSLYFEYAMRSKNEFIVSWFEFNLNLNNILAALVSRKYKQDVARSIVGNTDVSIALKTSGARDFGLTGEVDYFEPLLKMTEVDDLVEREKKIDILKWKWLENATFFNYFTIERIFAFLLQLEMVERWILMDKERGSKLFRQMIDSLKNDVQIPVEFR</sequence>
<dbReference type="AlphaFoldDB" id="A0A069D5M2"/>
<dbReference type="eggNOG" id="COG1527">
    <property type="taxonomic scope" value="Bacteria"/>
</dbReference>
<keyword evidence="2" id="KW-1185">Reference proteome</keyword>
<evidence type="ECO:0000313" key="1">
    <source>
        <dbReference type="EMBL" id="GAK37625.1"/>
    </source>
</evidence>
<accession>A0A069D5M2</accession>
<name>A0A069D5M2_9BACE</name>
<dbReference type="OrthoDB" id="9813754at2"/>
<dbReference type="STRING" id="1121097.GCA_000428125_02930"/>
<organism evidence="1 2">
    <name type="scientific">Bacteroides graminisolvens DSM 19988 = JCM 15093</name>
    <dbReference type="NCBI Taxonomy" id="1121097"/>
    <lineage>
        <taxon>Bacteria</taxon>
        <taxon>Pseudomonadati</taxon>
        <taxon>Bacteroidota</taxon>
        <taxon>Bacteroidia</taxon>
        <taxon>Bacteroidales</taxon>
        <taxon>Bacteroidaceae</taxon>
        <taxon>Bacteroides</taxon>
    </lineage>
</organism>
<gene>
    <name evidence="1" type="ORF">JCM15093_2889</name>
</gene>
<dbReference type="RefSeq" id="WP_024997256.1">
    <property type="nucleotide sequence ID" value="NZ_ATZI01000020.1"/>
</dbReference>
<dbReference type="InterPro" id="IPR024492">
    <property type="entry name" value="DUF2764"/>
</dbReference>
<dbReference type="Proteomes" id="UP000027601">
    <property type="component" value="Unassembled WGS sequence"/>
</dbReference>
<comment type="caution">
    <text evidence="1">The sequence shown here is derived from an EMBL/GenBank/DDBJ whole genome shotgun (WGS) entry which is preliminary data.</text>
</comment>